<evidence type="ECO:0000256" key="1">
    <source>
        <dbReference type="ARBA" id="ARBA00009477"/>
    </source>
</evidence>
<feature type="domain" description="YknX-like C-terminal permuted SH3-like" evidence="5">
    <location>
        <begin position="282"/>
        <end position="349"/>
    </location>
</feature>
<dbReference type="Gene3D" id="1.10.287.470">
    <property type="entry name" value="Helix hairpin bin"/>
    <property type="match status" value="1"/>
</dbReference>
<keyword evidence="7" id="KW-1185">Reference proteome</keyword>
<evidence type="ECO:0000256" key="2">
    <source>
        <dbReference type="SAM" id="Coils"/>
    </source>
</evidence>
<comment type="similarity">
    <text evidence="1">Belongs to the membrane fusion protein (MFP) (TC 8.A.1) family.</text>
</comment>
<feature type="domain" description="CusB-like beta-barrel" evidence="4">
    <location>
        <begin position="203"/>
        <end position="273"/>
    </location>
</feature>
<comment type="caution">
    <text evidence="6">The sequence shown here is derived from an EMBL/GenBank/DDBJ whole genome shotgun (WGS) entry which is preliminary data.</text>
</comment>
<dbReference type="OrthoDB" id="1114717at2"/>
<dbReference type="NCBIfam" id="TIGR01730">
    <property type="entry name" value="RND_mfp"/>
    <property type="match status" value="1"/>
</dbReference>
<organism evidence="6 7">
    <name type="scientific">Mangrovibacterium diazotrophicum</name>
    <dbReference type="NCBI Taxonomy" id="1261403"/>
    <lineage>
        <taxon>Bacteria</taxon>
        <taxon>Pseudomonadati</taxon>
        <taxon>Bacteroidota</taxon>
        <taxon>Bacteroidia</taxon>
        <taxon>Marinilabiliales</taxon>
        <taxon>Prolixibacteraceae</taxon>
        <taxon>Mangrovibacterium</taxon>
    </lineage>
</organism>
<keyword evidence="2" id="KW-0175">Coiled coil</keyword>
<dbReference type="AlphaFoldDB" id="A0A419WBI0"/>
<dbReference type="SUPFAM" id="SSF111369">
    <property type="entry name" value="HlyD-like secretion proteins"/>
    <property type="match status" value="1"/>
</dbReference>
<dbReference type="FunFam" id="2.40.30.170:FF:000010">
    <property type="entry name" value="Efflux RND transporter periplasmic adaptor subunit"/>
    <property type="match status" value="1"/>
</dbReference>
<feature type="signal peptide" evidence="3">
    <location>
        <begin position="1"/>
        <end position="27"/>
    </location>
</feature>
<feature type="coiled-coil region" evidence="2">
    <location>
        <begin position="109"/>
        <end position="167"/>
    </location>
</feature>
<gene>
    <name evidence="6" type="ORF">BC643_3190</name>
</gene>
<dbReference type="InterPro" id="IPR058792">
    <property type="entry name" value="Beta-barrel_RND_2"/>
</dbReference>
<dbReference type="Pfam" id="PF25954">
    <property type="entry name" value="Beta-barrel_RND_2"/>
    <property type="match status" value="1"/>
</dbReference>
<dbReference type="InterPro" id="IPR058637">
    <property type="entry name" value="YknX-like_C"/>
</dbReference>
<evidence type="ECO:0000259" key="5">
    <source>
        <dbReference type="Pfam" id="PF25989"/>
    </source>
</evidence>
<feature type="chain" id="PRO_5019284199" evidence="3">
    <location>
        <begin position="28"/>
        <end position="352"/>
    </location>
</feature>
<dbReference type="InterPro" id="IPR006143">
    <property type="entry name" value="RND_pump_MFP"/>
</dbReference>
<dbReference type="EMBL" id="RAPN01000001">
    <property type="protein sequence ID" value="RKD92813.1"/>
    <property type="molecule type" value="Genomic_DNA"/>
</dbReference>
<dbReference type="Proteomes" id="UP000283387">
    <property type="component" value="Unassembled WGS sequence"/>
</dbReference>
<dbReference type="PROSITE" id="PS51257">
    <property type="entry name" value="PROKAR_LIPOPROTEIN"/>
    <property type="match status" value="1"/>
</dbReference>
<evidence type="ECO:0000256" key="3">
    <source>
        <dbReference type="SAM" id="SignalP"/>
    </source>
</evidence>
<dbReference type="GO" id="GO:0015562">
    <property type="term" value="F:efflux transmembrane transporter activity"/>
    <property type="evidence" value="ECO:0007669"/>
    <property type="project" value="InterPro"/>
</dbReference>
<evidence type="ECO:0000259" key="4">
    <source>
        <dbReference type="Pfam" id="PF25954"/>
    </source>
</evidence>
<dbReference type="Gene3D" id="2.40.30.170">
    <property type="match status" value="1"/>
</dbReference>
<name>A0A419WBI0_9BACT</name>
<dbReference type="RefSeq" id="WP_120273988.1">
    <property type="nucleotide sequence ID" value="NZ_RAPN01000001.1"/>
</dbReference>
<proteinExistence type="inferred from homology"/>
<accession>A0A419WBI0</accession>
<dbReference type="Gene3D" id="2.40.420.20">
    <property type="match status" value="1"/>
</dbReference>
<reference evidence="6 7" key="1">
    <citation type="submission" date="2018-09" db="EMBL/GenBank/DDBJ databases">
        <title>Genomic Encyclopedia of Archaeal and Bacterial Type Strains, Phase II (KMG-II): from individual species to whole genera.</title>
        <authorList>
            <person name="Goeker M."/>
        </authorList>
    </citation>
    <scope>NUCLEOTIDE SEQUENCE [LARGE SCALE GENOMIC DNA]</scope>
    <source>
        <strain evidence="6 7">DSM 27148</strain>
    </source>
</reference>
<evidence type="ECO:0000313" key="7">
    <source>
        <dbReference type="Proteomes" id="UP000283387"/>
    </source>
</evidence>
<dbReference type="Gene3D" id="2.40.50.100">
    <property type="match status" value="1"/>
</dbReference>
<protein>
    <submittedName>
        <fullName evidence="6">RND family efflux transporter MFP subunit</fullName>
    </submittedName>
</protein>
<dbReference type="PANTHER" id="PTHR30469">
    <property type="entry name" value="MULTIDRUG RESISTANCE PROTEIN MDTA"/>
    <property type="match status" value="1"/>
</dbReference>
<dbReference type="GO" id="GO:1990281">
    <property type="term" value="C:efflux pump complex"/>
    <property type="evidence" value="ECO:0007669"/>
    <property type="project" value="TreeGrafter"/>
</dbReference>
<keyword evidence="3" id="KW-0732">Signal</keyword>
<sequence length="352" mass="38854">MKLKLYTPIAFAALLAFSACSNQSTNAETDTAIPVSVEDIKLGSIEQTINTTGTVTASEETTLSTETDGNYVLKVNPRTGRKFALGDMVEKGQLIIELEDKEYLNGIGLEAKELNLKIAQQTYDKQKSLYDKGGVTLSELSSAQVSLVDAKDAAELAQIQLEKMQVRAPFKGVITELPTYTQYTKVASGTEVVSLMSYSKLMLEANLPEKYINDLKSGQEIRVMNYTLPDDTLHGRVEEISPAISTDTRTFTTKMAVENPGMKLRPGMYVQAEVILDRKDSVVVIPKDVVVSSRRGKIVYVVSKGTAEEKQVTFGYEEDDRVEITSGLKANDRLVVKGFETLRNRSKVKIIK</sequence>
<dbReference type="Pfam" id="PF25989">
    <property type="entry name" value="YknX_C"/>
    <property type="match status" value="1"/>
</dbReference>
<evidence type="ECO:0000313" key="6">
    <source>
        <dbReference type="EMBL" id="RKD92813.1"/>
    </source>
</evidence>